<accession>A0A975YKE0</accession>
<sequence>MKRRLKPDNDTEANHAFALSNGLSQLAALNEAGIDVHGKVVLEFGTSWHPIIPMLFHAAGARKVILTDIDRLMDEHTIDIAKGRILARIDDVASSLGLSQEKVRARLDTFAPEYLVPWHADRHPDASVDLVISRATFEHVPEHSLAFFLRAFHRILRPGGAMCHLIDNSDHWQHTDRSLSRLDFLRYRDESLIWRLAQLNPQAFQNRLRHSDYRAMFLAAGFEVVHESGDPDPRCLEDLRALPLAPRFAAYAPEDLAILSSLFVLRKPADAPA</sequence>
<evidence type="ECO:0000313" key="1">
    <source>
        <dbReference type="EMBL" id="QXM25433.1"/>
    </source>
</evidence>
<keyword evidence="1" id="KW-0808">Transferase</keyword>
<dbReference type="EMBL" id="CP076448">
    <property type="protein sequence ID" value="QXM25433.1"/>
    <property type="molecule type" value="Genomic_DNA"/>
</dbReference>
<proteinExistence type="predicted"/>
<dbReference type="GO" id="GO:0008168">
    <property type="term" value="F:methyltransferase activity"/>
    <property type="evidence" value="ECO:0007669"/>
    <property type="project" value="UniProtKB-KW"/>
</dbReference>
<dbReference type="RefSeq" id="WP_218286489.1">
    <property type="nucleotide sequence ID" value="NZ_CP076448.1"/>
</dbReference>
<reference evidence="1" key="1">
    <citation type="submission" date="2021-06" db="EMBL/GenBank/DDBJ databases">
        <title>Elioraea tepida, sp. nov., a moderately thermophilic aerobic anoxygenic phototrophic bacterium isolated from an alkaline siliceous hot spring mat community in Yellowstone National Park, WY, USA.</title>
        <authorList>
            <person name="Saini M.K."/>
            <person name="Yoshida S."/>
            <person name="Sebastian A."/>
            <person name="Hirose S."/>
            <person name="Hara E."/>
            <person name="Tamaki H."/>
            <person name="Soulier N.T."/>
            <person name="Albert I."/>
            <person name="Hanada S."/>
            <person name="Bryant D.A."/>
            <person name="Tank M."/>
        </authorList>
    </citation>
    <scope>NUCLEOTIDE SEQUENCE</scope>
    <source>
        <strain evidence="1">MS-P2</strain>
    </source>
</reference>
<dbReference type="AlphaFoldDB" id="A0A975YKE0"/>
<evidence type="ECO:0000313" key="2">
    <source>
        <dbReference type="Proteomes" id="UP000694001"/>
    </source>
</evidence>
<gene>
    <name evidence="1" type="ORF">KO353_04165</name>
</gene>
<dbReference type="GO" id="GO:0032259">
    <property type="term" value="P:methylation"/>
    <property type="evidence" value="ECO:0007669"/>
    <property type="project" value="UniProtKB-KW"/>
</dbReference>
<name>A0A975YKE0_9PROT</name>
<keyword evidence="2" id="KW-1185">Reference proteome</keyword>
<dbReference type="Pfam" id="PF13489">
    <property type="entry name" value="Methyltransf_23"/>
    <property type="match status" value="1"/>
</dbReference>
<protein>
    <submittedName>
        <fullName evidence="1">Methyltransferase domain-containing protein</fullName>
    </submittedName>
</protein>
<dbReference type="CDD" id="cd02440">
    <property type="entry name" value="AdoMet_MTases"/>
    <property type="match status" value="1"/>
</dbReference>
<dbReference type="Proteomes" id="UP000694001">
    <property type="component" value="Chromosome"/>
</dbReference>
<organism evidence="1 2">
    <name type="scientific">Elioraea tepida</name>
    <dbReference type="NCBI Taxonomy" id="2843330"/>
    <lineage>
        <taxon>Bacteria</taxon>
        <taxon>Pseudomonadati</taxon>
        <taxon>Pseudomonadota</taxon>
        <taxon>Alphaproteobacteria</taxon>
        <taxon>Acetobacterales</taxon>
        <taxon>Elioraeaceae</taxon>
        <taxon>Elioraea</taxon>
    </lineage>
</organism>
<keyword evidence="1" id="KW-0489">Methyltransferase</keyword>
<dbReference type="KEGG" id="elio:KO353_04165"/>